<keyword evidence="3" id="KW-1185">Reference proteome</keyword>
<reference evidence="2 3" key="1">
    <citation type="submission" date="2018-04" db="EMBL/GenBank/DDBJ databases">
        <title>Genomic Encyclopedia of Archaeal and Bacterial Type Strains, Phase II (KMG-II): from individual species to whole genera.</title>
        <authorList>
            <person name="Goeker M."/>
        </authorList>
    </citation>
    <scope>NUCLEOTIDE SEQUENCE [LARGE SCALE GENOMIC DNA]</scope>
    <source>
        <strain evidence="2 3">DSM 29955</strain>
    </source>
</reference>
<dbReference type="Proteomes" id="UP000244523">
    <property type="component" value="Unassembled WGS sequence"/>
</dbReference>
<name>A0A2T6KS67_9RHOB</name>
<comment type="caution">
    <text evidence="2">The sequence shown here is derived from an EMBL/GenBank/DDBJ whole genome shotgun (WGS) entry which is preliminary data.</text>
</comment>
<evidence type="ECO:0000313" key="2">
    <source>
        <dbReference type="EMBL" id="PUB19397.1"/>
    </source>
</evidence>
<feature type="signal peptide" evidence="1">
    <location>
        <begin position="1"/>
        <end position="22"/>
    </location>
</feature>
<accession>A0A2T6KS67</accession>
<keyword evidence="1" id="KW-0732">Signal</keyword>
<dbReference type="EMBL" id="QBUD01000001">
    <property type="protein sequence ID" value="PUB19397.1"/>
    <property type="molecule type" value="Genomic_DNA"/>
</dbReference>
<evidence type="ECO:0000313" key="3">
    <source>
        <dbReference type="Proteomes" id="UP000244523"/>
    </source>
</evidence>
<protein>
    <submittedName>
        <fullName evidence="2">Uncharacterized protein</fullName>
    </submittedName>
</protein>
<dbReference type="AlphaFoldDB" id="A0A2T6KS67"/>
<gene>
    <name evidence="2" type="ORF">C8N45_101995</name>
</gene>
<evidence type="ECO:0000256" key="1">
    <source>
        <dbReference type="SAM" id="SignalP"/>
    </source>
</evidence>
<proteinExistence type="predicted"/>
<feature type="chain" id="PRO_5015545708" evidence="1">
    <location>
        <begin position="23"/>
        <end position="127"/>
    </location>
</feature>
<organism evidence="2 3">
    <name type="scientific">Yoonia sediminilitoris</name>
    <dbReference type="NCBI Taxonomy" id="1286148"/>
    <lineage>
        <taxon>Bacteria</taxon>
        <taxon>Pseudomonadati</taxon>
        <taxon>Pseudomonadota</taxon>
        <taxon>Alphaproteobacteria</taxon>
        <taxon>Rhodobacterales</taxon>
        <taxon>Paracoccaceae</taxon>
        <taxon>Yoonia</taxon>
    </lineage>
</organism>
<sequence>MFIRSVLTAAFCSGMLALPAVAQSFDCAMGPCVTATDCANIPHKVSFAIDRNQFVDAVDKRDPPRRKVTTVQTDARRFEAEPFILGDLRGFSVDAGRVMFVVQPNGNALYSDIARGHKRTGQCLVTK</sequence>